<dbReference type="RefSeq" id="WP_345410940.1">
    <property type="nucleotide sequence ID" value="NZ_BAABHO010000003.1"/>
</dbReference>
<accession>A0ABP9A962</accession>
<organism evidence="1 2">
    <name type="scientific">Actinomycetospora chlora</name>
    <dbReference type="NCBI Taxonomy" id="663608"/>
    <lineage>
        <taxon>Bacteria</taxon>
        <taxon>Bacillati</taxon>
        <taxon>Actinomycetota</taxon>
        <taxon>Actinomycetes</taxon>
        <taxon>Pseudonocardiales</taxon>
        <taxon>Pseudonocardiaceae</taxon>
        <taxon>Actinomycetospora</taxon>
    </lineage>
</organism>
<evidence type="ECO:0000313" key="2">
    <source>
        <dbReference type="Proteomes" id="UP001500928"/>
    </source>
</evidence>
<protein>
    <submittedName>
        <fullName evidence="1">Uncharacterized protein</fullName>
    </submittedName>
</protein>
<dbReference type="Proteomes" id="UP001500928">
    <property type="component" value="Unassembled WGS sequence"/>
</dbReference>
<evidence type="ECO:0000313" key="1">
    <source>
        <dbReference type="EMBL" id="GAA4776338.1"/>
    </source>
</evidence>
<proteinExistence type="predicted"/>
<keyword evidence="2" id="KW-1185">Reference proteome</keyword>
<comment type="caution">
    <text evidence="1">The sequence shown here is derived from an EMBL/GenBank/DDBJ whole genome shotgun (WGS) entry which is preliminary data.</text>
</comment>
<sequence length="61" mass="6910">MWHLHWQSDAPRRPRPVERIHTAPADEDGVTSRGSFQVVWHDTPAGSLAAEVPETVRVRGR</sequence>
<dbReference type="EMBL" id="BAABHO010000003">
    <property type="protein sequence ID" value="GAA4776338.1"/>
    <property type="molecule type" value="Genomic_DNA"/>
</dbReference>
<gene>
    <name evidence="1" type="ORF">GCM10023200_06320</name>
</gene>
<name>A0ABP9A962_9PSEU</name>
<reference evidence="2" key="1">
    <citation type="journal article" date="2019" name="Int. J. Syst. Evol. Microbiol.">
        <title>The Global Catalogue of Microorganisms (GCM) 10K type strain sequencing project: providing services to taxonomists for standard genome sequencing and annotation.</title>
        <authorList>
            <consortium name="The Broad Institute Genomics Platform"/>
            <consortium name="The Broad Institute Genome Sequencing Center for Infectious Disease"/>
            <person name="Wu L."/>
            <person name="Ma J."/>
        </authorList>
    </citation>
    <scope>NUCLEOTIDE SEQUENCE [LARGE SCALE GENOMIC DNA]</scope>
    <source>
        <strain evidence="2">JCM 17979</strain>
    </source>
</reference>